<comment type="caution">
    <text evidence="3">The sequence shown here is derived from an EMBL/GenBank/DDBJ whole genome shotgun (WGS) entry which is preliminary data.</text>
</comment>
<dbReference type="Pfam" id="PF13439">
    <property type="entry name" value="Glyco_transf_4"/>
    <property type="match status" value="1"/>
</dbReference>
<dbReference type="InterPro" id="IPR028098">
    <property type="entry name" value="Glyco_trans_4-like_N"/>
</dbReference>
<dbReference type="Gene3D" id="3.40.50.2000">
    <property type="entry name" value="Glycogen Phosphorylase B"/>
    <property type="match status" value="2"/>
</dbReference>
<dbReference type="GO" id="GO:0016757">
    <property type="term" value="F:glycosyltransferase activity"/>
    <property type="evidence" value="ECO:0007669"/>
    <property type="project" value="InterPro"/>
</dbReference>
<dbReference type="SUPFAM" id="SSF53756">
    <property type="entry name" value="UDP-Glycosyltransferase/glycogen phosphorylase"/>
    <property type="match status" value="1"/>
</dbReference>
<evidence type="ECO:0000313" key="3">
    <source>
        <dbReference type="EMBL" id="MVN92775.1"/>
    </source>
</evidence>
<dbReference type="CDD" id="cd03801">
    <property type="entry name" value="GT4_PimA-like"/>
    <property type="match status" value="1"/>
</dbReference>
<dbReference type="PANTHER" id="PTHR45947">
    <property type="entry name" value="SULFOQUINOVOSYL TRANSFERASE SQD2"/>
    <property type="match status" value="1"/>
</dbReference>
<keyword evidence="4" id="KW-1185">Reference proteome</keyword>
<reference evidence="3 4" key="1">
    <citation type="submission" date="2019-12" db="EMBL/GenBank/DDBJ databases">
        <title>Mucilaginibacter sp. HME9299 genome sequencing and assembly.</title>
        <authorList>
            <person name="Kang H."/>
            <person name="Kim H."/>
            <person name="Joh K."/>
        </authorList>
    </citation>
    <scope>NUCLEOTIDE SEQUENCE [LARGE SCALE GENOMIC DNA]</scope>
    <source>
        <strain evidence="3 4">HME9299</strain>
    </source>
</reference>
<dbReference type="RefSeq" id="WP_157543090.1">
    <property type="nucleotide sequence ID" value="NZ_WQLA01000007.1"/>
</dbReference>
<dbReference type="EMBL" id="WQLA01000007">
    <property type="protein sequence ID" value="MVN92775.1"/>
    <property type="molecule type" value="Genomic_DNA"/>
</dbReference>
<sequence>MKILFLSYKFYPDVGGIETMSDVVCNALHARGYEIKVVTTSAANAATQNRDYPVIRNPSKMQLLKLHFWADLVFENNPSLNLSWPNLLSGKPLVVALHTWIARVDGQKGIQDKLKQFWLKKAESVIACSKAIALACHPGATVIPNPYNDDLFKVKPEIRRDKKFVFLGRLVSDKGAIIALKAFHGFITKSGDTNATLTIIGQGPELESLQREAQNLQIDGKVFFEGTKKGEALVDTLNQHQYMLIPSVWEEPFGLVALEGMACGCIPVASNSGGLSEAVGKGGILFEKGNVDDLVAKLLNLENDQQLKQTLLQNGVEHLNLHKQAYVMDKYVHAINQALNK</sequence>
<dbReference type="Proteomes" id="UP000434850">
    <property type="component" value="Unassembled WGS sequence"/>
</dbReference>
<dbReference type="InterPro" id="IPR050194">
    <property type="entry name" value="Glycosyltransferase_grp1"/>
</dbReference>
<dbReference type="PANTHER" id="PTHR45947:SF3">
    <property type="entry name" value="SULFOQUINOVOSYL TRANSFERASE SQD2"/>
    <property type="match status" value="1"/>
</dbReference>
<gene>
    <name evidence="3" type="ORF">GO816_16695</name>
</gene>
<proteinExistence type="predicted"/>
<feature type="domain" description="Glycosyl transferase family 1" evidence="1">
    <location>
        <begin position="152"/>
        <end position="315"/>
    </location>
</feature>
<evidence type="ECO:0000313" key="4">
    <source>
        <dbReference type="Proteomes" id="UP000434850"/>
    </source>
</evidence>
<dbReference type="InterPro" id="IPR001296">
    <property type="entry name" value="Glyco_trans_1"/>
</dbReference>
<accession>A0A6I4IC06</accession>
<protein>
    <submittedName>
        <fullName evidence="3">Glycosyltransferase</fullName>
    </submittedName>
</protein>
<name>A0A6I4IC06_9SPHI</name>
<dbReference type="OrthoDB" id="9787111at2"/>
<keyword evidence="3" id="KW-0808">Transferase</keyword>
<evidence type="ECO:0000259" key="1">
    <source>
        <dbReference type="Pfam" id="PF00534"/>
    </source>
</evidence>
<feature type="domain" description="Glycosyltransferase subfamily 4-like N-terminal" evidence="2">
    <location>
        <begin position="14"/>
        <end position="148"/>
    </location>
</feature>
<organism evidence="3 4">
    <name type="scientific">Mucilaginibacter aquatilis</name>
    <dbReference type="NCBI Taxonomy" id="1517760"/>
    <lineage>
        <taxon>Bacteria</taxon>
        <taxon>Pseudomonadati</taxon>
        <taxon>Bacteroidota</taxon>
        <taxon>Sphingobacteriia</taxon>
        <taxon>Sphingobacteriales</taxon>
        <taxon>Sphingobacteriaceae</taxon>
        <taxon>Mucilaginibacter</taxon>
    </lineage>
</organism>
<evidence type="ECO:0000259" key="2">
    <source>
        <dbReference type="Pfam" id="PF13439"/>
    </source>
</evidence>
<dbReference type="AlphaFoldDB" id="A0A6I4IC06"/>
<dbReference type="Pfam" id="PF00534">
    <property type="entry name" value="Glycos_transf_1"/>
    <property type="match status" value="1"/>
</dbReference>